<feature type="region of interest" description="Disordered" evidence="1">
    <location>
        <begin position="1"/>
        <end position="82"/>
    </location>
</feature>
<protein>
    <submittedName>
        <fullName evidence="2">Uncharacterized protein</fullName>
    </submittedName>
</protein>
<dbReference type="RefSeq" id="WP_184507000.1">
    <property type="nucleotide sequence ID" value="NZ_JACHBT010000016.1"/>
</dbReference>
<reference evidence="2 3" key="1">
    <citation type="submission" date="2020-08" db="EMBL/GenBank/DDBJ databases">
        <title>The Agave Microbiome: Exploring the role of microbial communities in plant adaptations to desert environments.</title>
        <authorList>
            <person name="Partida-Martinez L.P."/>
        </authorList>
    </citation>
    <scope>NUCLEOTIDE SEQUENCE [LARGE SCALE GENOMIC DNA]</scope>
    <source>
        <strain evidence="2 3">AS3.13</strain>
    </source>
</reference>
<sequence length="82" mass="8417">MTDKQPIQAEGEGTTPHDPDGSGEVASRRDSSGESQGGAYPNPHTGKEGGHFKGGQSERGYHGGNQAGDEKDGPQPNAPSTE</sequence>
<reference evidence="2 3" key="2">
    <citation type="submission" date="2020-08" db="EMBL/GenBank/DDBJ databases">
        <authorList>
            <person name="Partida-Martinez L."/>
            <person name="Huntemann M."/>
            <person name="Clum A."/>
            <person name="Wang J."/>
            <person name="Palaniappan K."/>
            <person name="Ritter S."/>
            <person name="Chen I.-M."/>
            <person name="Stamatis D."/>
            <person name="Reddy T."/>
            <person name="O'Malley R."/>
            <person name="Daum C."/>
            <person name="Shapiro N."/>
            <person name="Ivanova N."/>
            <person name="Kyrpides N."/>
            <person name="Woyke T."/>
        </authorList>
    </citation>
    <scope>NUCLEOTIDE SEQUENCE [LARGE SCALE GENOMIC DNA]</scope>
    <source>
        <strain evidence="2 3">AS3.13</strain>
    </source>
</reference>
<gene>
    <name evidence="2" type="ORF">F4693_002926</name>
</gene>
<dbReference type="AlphaFoldDB" id="A0A7X0JEW0"/>
<comment type="caution">
    <text evidence="2">The sequence shown here is derived from an EMBL/GenBank/DDBJ whole genome shotgun (WGS) entry which is preliminary data.</text>
</comment>
<evidence type="ECO:0000313" key="2">
    <source>
        <dbReference type="EMBL" id="MBB6505929.1"/>
    </source>
</evidence>
<organism evidence="2 3">
    <name type="scientific">Sphingomonas endophytica</name>
    <dbReference type="NCBI Taxonomy" id="869719"/>
    <lineage>
        <taxon>Bacteria</taxon>
        <taxon>Pseudomonadati</taxon>
        <taxon>Pseudomonadota</taxon>
        <taxon>Alphaproteobacteria</taxon>
        <taxon>Sphingomonadales</taxon>
        <taxon>Sphingomonadaceae</taxon>
        <taxon>Sphingomonas</taxon>
    </lineage>
</organism>
<evidence type="ECO:0000256" key="1">
    <source>
        <dbReference type="SAM" id="MobiDB-lite"/>
    </source>
</evidence>
<evidence type="ECO:0000313" key="3">
    <source>
        <dbReference type="Proteomes" id="UP000522313"/>
    </source>
</evidence>
<proteinExistence type="predicted"/>
<dbReference type="EMBL" id="JACHBT010000016">
    <property type="protein sequence ID" value="MBB6505929.1"/>
    <property type="molecule type" value="Genomic_DNA"/>
</dbReference>
<name>A0A7X0JEW0_9SPHN</name>
<accession>A0A7X0JEW0</accession>
<feature type="compositionally biased region" description="Basic and acidic residues" evidence="1">
    <location>
        <begin position="15"/>
        <end position="32"/>
    </location>
</feature>
<dbReference type="Proteomes" id="UP000522313">
    <property type="component" value="Unassembled WGS sequence"/>
</dbReference>